<dbReference type="Proteomes" id="UP000624279">
    <property type="component" value="Unassembled WGS sequence"/>
</dbReference>
<keyword evidence="1" id="KW-0255">Endonuclease</keyword>
<proteinExistence type="predicted"/>
<dbReference type="InterPro" id="IPR003615">
    <property type="entry name" value="HNH_nuc"/>
</dbReference>
<organism evidence="1 2">
    <name type="scientific">Undibacterium flavidum</name>
    <dbReference type="NCBI Taxonomy" id="2762297"/>
    <lineage>
        <taxon>Bacteria</taxon>
        <taxon>Pseudomonadati</taxon>
        <taxon>Pseudomonadota</taxon>
        <taxon>Betaproteobacteria</taxon>
        <taxon>Burkholderiales</taxon>
        <taxon>Oxalobacteraceae</taxon>
        <taxon>Undibacterium</taxon>
    </lineage>
</organism>
<protein>
    <submittedName>
        <fullName evidence="1">HNH endonuclease</fullName>
    </submittedName>
</protein>
<dbReference type="EMBL" id="JACOGA010000039">
    <property type="protein sequence ID" value="MBC3876116.1"/>
    <property type="molecule type" value="Genomic_DNA"/>
</dbReference>
<accession>A0ABR6YHU6</accession>
<dbReference type="CDD" id="cd00085">
    <property type="entry name" value="HNHc"/>
    <property type="match status" value="1"/>
</dbReference>
<reference evidence="1 2" key="1">
    <citation type="submission" date="2020-08" db="EMBL/GenBank/DDBJ databases">
        <title>Novel species isolated from subtropical streams in China.</title>
        <authorList>
            <person name="Lu H."/>
        </authorList>
    </citation>
    <scope>NUCLEOTIDE SEQUENCE [LARGE SCALE GENOMIC DNA]</scope>
    <source>
        <strain evidence="1 2">LX15W</strain>
    </source>
</reference>
<sequence>MHAPTPHHIIPLKNGGGNEWWNLAPVKNPHTGTIHGTGSALRTELPYKIEPGTISNLK</sequence>
<keyword evidence="1" id="KW-0540">Nuclease</keyword>
<keyword evidence="1" id="KW-0378">Hydrolase</keyword>
<dbReference type="GO" id="GO:0004519">
    <property type="term" value="F:endonuclease activity"/>
    <property type="evidence" value="ECO:0007669"/>
    <property type="project" value="UniProtKB-KW"/>
</dbReference>
<evidence type="ECO:0000313" key="1">
    <source>
        <dbReference type="EMBL" id="MBC3876116.1"/>
    </source>
</evidence>
<dbReference type="RefSeq" id="WP_186944242.1">
    <property type="nucleotide sequence ID" value="NZ_JACOGA010000039.1"/>
</dbReference>
<comment type="caution">
    <text evidence="1">The sequence shown here is derived from an EMBL/GenBank/DDBJ whole genome shotgun (WGS) entry which is preliminary data.</text>
</comment>
<evidence type="ECO:0000313" key="2">
    <source>
        <dbReference type="Proteomes" id="UP000624279"/>
    </source>
</evidence>
<gene>
    <name evidence="1" type="ORF">H8K55_21215</name>
</gene>
<name>A0ABR6YHU6_9BURK</name>
<keyword evidence="2" id="KW-1185">Reference proteome</keyword>